<keyword evidence="7" id="KW-0539">Nucleus</keyword>
<dbReference type="GO" id="GO:0008270">
    <property type="term" value="F:zinc ion binding"/>
    <property type="evidence" value="ECO:0007669"/>
    <property type="project" value="UniProtKB-KW"/>
</dbReference>
<feature type="compositionally biased region" description="Basic and acidic residues" evidence="8">
    <location>
        <begin position="466"/>
        <end position="479"/>
    </location>
</feature>
<evidence type="ECO:0000256" key="1">
    <source>
        <dbReference type="ARBA" id="ARBA00004123"/>
    </source>
</evidence>
<dbReference type="GO" id="GO:0005634">
    <property type="term" value="C:nucleus"/>
    <property type="evidence" value="ECO:0007669"/>
    <property type="project" value="UniProtKB-SubCell"/>
</dbReference>
<dbReference type="Gene3D" id="4.10.1000.30">
    <property type="match status" value="1"/>
</dbReference>
<dbReference type="InterPro" id="IPR043094">
    <property type="entry name" value="Nab2/ZC3H14_N_sf"/>
</dbReference>
<feature type="region of interest" description="Disordered" evidence="8">
    <location>
        <begin position="289"/>
        <end position="310"/>
    </location>
</feature>
<feature type="domain" description="Nab2-like CCCH zinc finger" evidence="9">
    <location>
        <begin position="435"/>
        <end position="454"/>
    </location>
</feature>
<dbReference type="Gene3D" id="1.10.340.40">
    <property type="entry name" value="Nuclear abundant poly(A) RNA-bind protein 2, N-terminal domain"/>
    <property type="match status" value="1"/>
</dbReference>
<dbReference type="PANTHER" id="PTHR14738">
    <property type="entry name" value="ZINC FINGER CCCH DOMAIN-CONTAINING PROTEIN 14"/>
    <property type="match status" value="1"/>
</dbReference>
<evidence type="ECO:0000259" key="9">
    <source>
        <dbReference type="Pfam" id="PF22683"/>
    </source>
</evidence>
<dbReference type="Proteomes" id="UP000327118">
    <property type="component" value="Unassembled WGS sequence"/>
</dbReference>
<dbReference type="Gene3D" id="4.10.1000.40">
    <property type="match status" value="1"/>
</dbReference>
<keyword evidence="3" id="KW-0479">Metal-binding</keyword>
<dbReference type="PANTHER" id="PTHR14738:SF29">
    <property type="entry name" value="ZINC FINGER CCCH DOMAIN-CONTAINING PROTEIN 14"/>
    <property type="match status" value="1"/>
</dbReference>
<dbReference type="InterPro" id="IPR055046">
    <property type="entry name" value="Nab2-like_Znf-CCCH"/>
</dbReference>
<keyword evidence="4" id="KW-0677">Repeat</keyword>
<name>A0A5N6ZA71_9EURO</name>
<evidence type="ECO:0000256" key="8">
    <source>
        <dbReference type="SAM" id="MobiDB-lite"/>
    </source>
</evidence>
<dbReference type="EMBL" id="ML739093">
    <property type="protein sequence ID" value="KAE8353619.1"/>
    <property type="molecule type" value="Genomic_DNA"/>
</dbReference>
<keyword evidence="11" id="KW-1185">Reference proteome</keyword>
<evidence type="ECO:0000256" key="6">
    <source>
        <dbReference type="ARBA" id="ARBA00022833"/>
    </source>
</evidence>
<dbReference type="OrthoDB" id="438553at2759"/>
<evidence type="ECO:0000256" key="5">
    <source>
        <dbReference type="ARBA" id="ARBA00022771"/>
    </source>
</evidence>
<dbReference type="GO" id="GO:0005737">
    <property type="term" value="C:cytoplasm"/>
    <property type="evidence" value="ECO:0007669"/>
    <property type="project" value="TreeGrafter"/>
</dbReference>
<proteinExistence type="inferred from homology"/>
<keyword evidence="6" id="KW-0862">Zinc</keyword>
<gene>
    <name evidence="10" type="ORF">BDV28DRAFT_132824</name>
</gene>
<dbReference type="FunFam" id="4.10.1000.40:FF:000002">
    <property type="entry name" value="Nuclear polyadenylated RNA-binding protein Nab2"/>
    <property type="match status" value="1"/>
</dbReference>
<evidence type="ECO:0000256" key="2">
    <source>
        <dbReference type="ARBA" id="ARBA00008423"/>
    </source>
</evidence>
<evidence type="ECO:0000256" key="3">
    <source>
        <dbReference type="ARBA" id="ARBA00022723"/>
    </source>
</evidence>
<dbReference type="Pfam" id="PF22683">
    <property type="entry name" value="Nab2-like_zf-CCCH"/>
    <property type="match status" value="1"/>
</dbReference>
<keyword evidence="5" id="KW-0863">Zinc-finger</keyword>
<comment type="subcellular location">
    <subcellularLocation>
        <location evidence="1">Nucleus</location>
    </subcellularLocation>
</comment>
<feature type="region of interest" description="Disordered" evidence="8">
    <location>
        <begin position="465"/>
        <end position="505"/>
    </location>
</feature>
<feature type="compositionally biased region" description="Polar residues" evidence="8">
    <location>
        <begin position="495"/>
        <end position="505"/>
    </location>
</feature>
<dbReference type="GO" id="GO:0008143">
    <property type="term" value="F:poly(A) binding"/>
    <property type="evidence" value="ECO:0007669"/>
    <property type="project" value="InterPro"/>
</dbReference>
<protein>
    <submittedName>
        <fullName evidence="10">Nuclear polyadenylated RNA-binding protein Nab2</fullName>
    </submittedName>
</protein>
<comment type="similarity">
    <text evidence="2">Belongs to the ZC3H14 family.</text>
</comment>
<dbReference type="FunFam" id="4.10.1000.30:FF:000002">
    <property type="entry name" value="Nuclear polyadenylated RNA-binding protein Nab2"/>
    <property type="match status" value="1"/>
</dbReference>
<accession>A0A5N6ZA71</accession>
<evidence type="ECO:0000256" key="4">
    <source>
        <dbReference type="ARBA" id="ARBA00022737"/>
    </source>
</evidence>
<evidence type="ECO:0000313" key="11">
    <source>
        <dbReference type="Proteomes" id="UP000327118"/>
    </source>
</evidence>
<dbReference type="FunFam" id="1.10.340.40:FF:000001">
    <property type="entry name" value="Nuclear polyadenylated RNA-binding protein nab2"/>
    <property type="match status" value="1"/>
</dbReference>
<dbReference type="GO" id="GO:0043488">
    <property type="term" value="P:regulation of mRNA stability"/>
    <property type="evidence" value="ECO:0007669"/>
    <property type="project" value="InterPro"/>
</dbReference>
<evidence type="ECO:0000313" key="10">
    <source>
        <dbReference type="EMBL" id="KAE8353619.1"/>
    </source>
</evidence>
<dbReference type="AlphaFoldDB" id="A0A5N6ZA71"/>
<dbReference type="Pfam" id="PF14608">
    <property type="entry name" value="zf-CCCH_2"/>
    <property type="match status" value="4"/>
</dbReference>
<feature type="region of interest" description="Disordered" evidence="8">
    <location>
        <begin position="182"/>
        <end position="214"/>
    </location>
</feature>
<organism evidence="10 11">
    <name type="scientific">Aspergillus coremiiformis</name>
    <dbReference type="NCBI Taxonomy" id="138285"/>
    <lineage>
        <taxon>Eukaryota</taxon>
        <taxon>Fungi</taxon>
        <taxon>Dikarya</taxon>
        <taxon>Ascomycota</taxon>
        <taxon>Pezizomycotina</taxon>
        <taxon>Eurotiomycetes</taxon>
        <taxon>Eurotiomycetidae</taxon>
        <taxon>Eurotiales</taxon>
        <taxon>Aspergillaceae</taxon>
        <taxon>Aspergillus</taxon>
        <taxon>Aspergillus subgen. Circumdati</taxon>
    </lineage>
</organism>
<evidence type="ECO:0000256" key="7">
    <source>
        <dbReference type="ARBA" id="ARBA00023242"/>
    </source>
</evidence>
<reference evidence="11" key="1">
    <citation type="submission" date="2019-04" db="EMBL/GenBank/DDBJ databases">
        <title>Friends and foes A comparative genomics studyof 23 Aspergillus species from section Flavi.</title>
        <authorList>
            <consortium name="DOE Joint Genome Institute"/>
            <person name="Kjaerbolling I."/>
            <person name="Vesth T."/>
            <person name="Frisvad J.C."/>
            <person name="Nybo J.L."/>
            <person name="Theobald S."/>
            <person name="Kildgaard S."/>
            <person name="Isbrandt T."/>
            <person name="Kuo A."/>
            <person name="Sato A."/>
            <person name="Lyhne E.K."/>
            <person name="Kogle M.E."/>
            <person name="Wiebenga A."/>
            <person name="Kun R.S."/>
            <person name="Lubbers R.J."/>
            <person name="Makela M.R."/>
            <person name="Barry K."/>
            <person name="Chovatia M."/>
            <person name="Clum A."/>
            <person name="Daum C."/>
            <person name="Haridas S."/>
            <person name="He G."/>
            <person name="LaButti K."/>
            <person name="Lipzen A."/>
            <person name="Mondo S."/>
            <person name="Riley R."/>
            <person name="Salamov A."/>
            <person name="Simmons B.A."/>
            <person name="Magnuson J.K."/>
            <person name="Henrissat B."/>
            <person name="Mortensen U.H."/>
            <person name="Larsen T.O."/>
            <person name="Devries R.P."/>
            <person name="Grigoriev I.V."/>
            <person name="Machida M."/>
            <person name="Baker S.E."/>
            <person name="Andersen M.R."/>
        </authorList>
    </citation>
    <scope>NUCLEOTIDE SEQUENCE [LARGE SCALE GENOMIC DNA]</scope>
    <source>
        <strain evidence="11">CBS 553.77</strain>
    </source>
</reference>
<dbReference type="InterPro" id="IPR040366">
    <property type="entry name" value="Nab2/ZC3H14"/>
</dbReference>
<sequence>MTTMVAVGTPLAEALSNVIQPKLVEMGWSSDGGDDSALTEYVILMLVNGKTQEQIAGELSNDLLGLGEGDTQALDFSRWLFEQVETLNQQINGEDVPPSNAGDSAQVIPSFTDQQATMPQLSMVGHAGDGTMDADMSMGDAGAANDTIPTGPKAMRNNRQGGRGRMLHQINRQLDRGDSALHRVRGQPGSGRVNSHGRDHTKGRFNQHGGGRMPGGRQMGGMGMGPNQMAGGAGNMMNMNPHDQMHLMSLLEEQARMMAQFMPGFVSPAINPAFQQNGPQQGRSLFDRVERQQGRRPHGSFGKRDEKNTDIDMDIQLDQGGEQDESNTDSVCRFNLRCTRKDCPFAHQSPAAPEGTTVDVSDPCPYGAACKNRKCTGRHPSPAVKSAHQAEEMCRFFPHCANPHCHFKHPSMPLCRNGADCSAEGCKFTHVQTPCKFNPCLNPSCPYKHVEGQKGAFPDKVWTADGQEKPHVSERKFVSEEDGTEELIKPGAPEGSSQNNPEIAT</sequence>